<proteinExistence type="inferred from homology"/>
<dbReference type="AlphaFoldDB" id="A0A4Q2UMC7"/>
<evidence type="ECO:0000256" key="5">
    <source>
        <dbReference type="ARBA" id="ARBA00023077"/>
    </source>
</evidence>
<comment type="caution">
    <text evidence="13">The sequence shown here is derived from an EMBL/GenBank/DDBJ whole genome shotgun (WGS) entry which is preliminary data.</text>
</comment>
<evidence type="ECO:0000256" key="10">
    <source>
        <dbReference type="SAM" id="Phobius"/>
    </source>
</evidence>
<dbReference type="InterPro" id="IPR023996">
    <property type="entry name" value="TonB-dep_OMP_SusC/RagA"/>
</dbReference>
<dbReference type="Pfam" id="PF00593">
    <property type="entry name" value="TonB_dep_Rec_b-barrel"/>
    <property type="match status" value="1"/>
</dbReference>
<sequence length="1032" mass="110552">MDKSYTGDRFGGYVGQVGSAQPQPFRKKARYGFLSLLAMVLLLGNQLAWAQGTTLTGKVVDKSGIGLPGVTVQVKGANRGTSTDGDGAYRLSDVPGGATLVFSSIGFATQEVAVGNRSEVNLTLQDDTKSLNEVVVVGYGTQRAKDATGSVVAIGTKDFNKGVIASPEQLLQGRAAGIQITPASGEPGAGVNIRIRGTSSLRSGNNPLFVVDGIPLDGGETSSGGRDFGAGTQSARNPLNFLNPDDIENISVLKDASSAAIYGSRGANGVVLITTRRGKSGQQTFNLSANTSVGGTLRRYDLLSASDYAAAVTRAGGDASLPAVNAGASTDWQDQIFRTSFSQNYNMSYGGGNDNTRYNLSLGYSDQQGVIRKSALKRLTGRINASHELFDDKVVIDLALTTSNVNDVYVPNSDNAGFEGNLIGSAIQANPTYPVYDAQGRFFNPDGYDDDPTSTGFGRPRGNSFRNPVSLLDLIDDQGRTNRTLASISATWKILDGLSYKINFGLDNSASERRTSIFRNIPGFAITNNAGQATIQNNTRSSQLIEHTLNFNRKVGIGNLDAVAGFSYQKFQDQYSFVQANLFIPDADALFPYANNIGGANNNGTNKAYTAGSNRGQSELQSVFGRVNYNINDKYLITATVRADGSSKFGANNKYGVFPALAAAWRVSDEAFAKNLGVDIKLRANYGITGNQEFPANRTRNLYTFTNNGSGTARDITPNDNLRWETTTQYGIGADLGFFGGRLTATIDYFNKNTTDLLFEALYAQPAPARARWINLDANVINRGVELQVAYDILRGSKVRWDIVGNATFLKNEVTNFSGIYNTGAINGQGLSGAYAQRIVNGRPLFSFFMPTFTGYDSNGFATYTDPSLNLEYVGSAIPTFNFGVTNNVSFGNFNVSMFWNGVSGNYIYNNTANAIFTKGNLRNGRNVTVDAANSAENALNPPLVSTRFLEKGSFARLSNLTVGYTVPLTSKQIRNLRVSLTGQNLLLITGYTGVDPEVNTNKSIDGIPSLGIDYTAFPSQRIVTFGVSAGF</sequence>
<dbReference type="Pfam" id="PF13715">
    <property type="entry name" value="CarbopepD_reg_2"/>
    <property type="match status" value="1"/>
</dbReference>
<gene>
    <name evidence="13" type="ORF">EQG79_19135</name>
</gene>
<evidence type="ECO:0000256" key="8">
    <source>
        <dbReference type="PROSITE-ProRule" id="PRU01360"/>
    </source>
</evidence>
<dbReference type="Gene3D" id="2.60.40.1120">
    <property type="entry name" value="Carboxypeptidase-like, regulatory domain"/>
    <property type="match status" value="1"/>
</dbReference>
<evidence type="ECO:0000256" key="9">
    <source>
        <dbReference type="RuleBase" id="RU003357"/>
    </source>
</evidence>
<dbReference type="SUPFAM" id="SSF49464">
    <property type="entry name" value="Carboxypeptidase regulatory domain-like"/>
    <property type="match status" value="1"/>
</dbReference>
<dbReference type="Gene3D" id="2.170.130.10">
    <property type="entry name" value="TonB-dependent receptor, plug domain"/>
    <property type="match status" value="1"/>
</dbReference>
<keyword evidence="14" id="KW-1185">Reference proteome</keyword>
<protein>
    <submittedName>
        <fullName evidence="13">SusC/RagA family TonB-linked outer membrane protein</fullName>
    </submittedName>
</protein>
<name>A0A4Q2UMC7_9BACT</name>
<dbReference type="PROSITE" id="PS52016">
    <property type="entry name" value="TONB_DEPENDENT_REC_3"/>
    <property type="match status" value="1"/>
</dbReference>
<keyword evidence="4 8" id="KW-0812">Transmembrane</keyword>
<evidence type="ECO:0000256" key="1">
    <source>
        <dbReference type="ARBA" id="ARBA00004571"/>
    </source>
</evidence>
<dbReference type="InterPro" id="IPR012910">
    <property type="entry name" value="Plug_dom"/>
</dbReference>
<dbReference type="Pfam" id="PF07715">
    <property type="entry name" value="Plug"/>
    <property type="match status" value="1"/>
</dbReference>
<dbReference type="InterPro" id="IPR000531">
    <property type="entry name" value="Beta-barrel_TonB"/>
</dbReference>
<dbReference type="InterPro" id="IPR036942">
    <property type="entry name" value="Beta-barrel_TonB_sf"/>
</dbReference>
<dbReference type="SUPFAM" id="SSF56935">
    <property type="entry name" value="Porins"/>
    <property type="match status" value="1"/>
</dbReference>
<evidence type="ECO:0000256" key="3">
    <source>
        <dbReference type="ARBA" id="ARBA00022452"/>
    </source>
</evidence>
<keyword evidence="6 8" id="KW-0472">Membrane</keyword>
<evidence type="ECO:0000259" key="12">
    <source>
        <dbReference type="Pfam" id="PF07715"/>
    </source>
</evidence>
<keyword evidence="7 8" id="KW-0998">Cell outer membrane</keyword>
<evidence type="ECO:0000256" key="6">
    <source>
        <dbReference type="ARBA" id="ARBA00023136"/>
    </source>
</evidence>
<dbReference type="InterPro" id="IPR008969">
    <property type="entry name" value="CarboxyPept-like_regulatory"/>
</dbReference>
<accession>A0A4Q2UMC7</accession>
<reference evidence="13 14" key="1">
    <citation type="submission" date="2019-01" db="EMBL/GenBank/DDBJ databases">
        <title>Spirosoma flava sp. nov., a propanil-degrading bacterium isolated from herbicide-contaminated soil.</title>
        <authorList>
            <person name="Zhang L."/>
            <person name="Jiang J.-D."/>
        </authorList>
    </citation>
    <scope>NUCLEOTIDE SEQUENCE [LARGE SCALE GENOMIC DNA]</scope>
    <source>
        <strain evidence="13 14">TY50</strain>
    </source>
</reference>
<feature type="domain" description="TonB-dependent receptor plug" evidence="12">
    <location>
        <begin position="144"/>
        <end position="270"/>
    </location>
</feature>
<evidence type="ECO:0000259" key="11">
    <source>
        <dbReference type="Pfam" id="PF00593"/>
    </source>
</evidence>
<keyword evidence="5 9" id="KW-0798">TonB box</keyword>
<dbReference type="Proteomes" id="UP000290407">
    <property type="component" value="Unassembled WGS sequence"/>
</dbReference>
<comment type="subcellular location">
    <subcellularLocation>
        <location evidence="1 8">Cell outer membrane</location>
        <topology evidence="1 8">Multi-pass membrane protein</topology>
    </subcellularLocation>
</comment>
<dbReference type="NCBIfam" id="TIGR04056">
    <property type="entry name" value="OMP_RagA_SusC"/>
    <property type="match status" value="1"/>
</dbReference>
<organism evidence="13 14">
    <name type="scientific">Spirosoma sordidisoli</name>
    <dbReference type="NCBI Taxonomy" id="2502893"/>
    <lineage>
        <taxon>Bacteria</taxon>
        <taxon>Pseudomonadati</taxon>
        <taxon>Bacteroidota</taxon>
        <taxon>Cytophagia</taxon>
        <taxon>Cytophagales</taxon>
        <taxon>Cytophagaceae</taxon>
        <taxon>Spirosoma</taxon>
    </lineage>
</organism>
<keyword evidence="3 8" id="KW-1134">Transmembrane beta strand</keyword>
<dbReference type="FunFam" id="2.170.130.10:FF:000008">
    <property type="entry name" value="SusC/RagA family TonB-linked outer membrane protein"/>
    <property type="match status" value="1"/>
</dbReference>
<dbReference type="NCBIfam" id="TIGR04057">
    <property type="entry name" value="SusC_RagA_signa"/>
    <property type="match status" value="1"/>
</dbReference>
<dbReference type="InterPro" id="IPR039426">
    <property type="entry name" value="TonB-dep_rcpt-like"/>
</dbReference>
<keyword evidence="10" id="KW-1133">Transmembrane helix</keyword>
<evidence type="ECO:0000256" key="2">
    <source>
        <dbReference type="ARBA" id="ARBA00022448"/>
    </source>
</evidence>
<dbReference type="GO" id="GO:0009279">
    <property type="term" value="C:cell outer membrane"/>
    <property type="evidence" value="ECO:0007669"/>
    <property type="project" value="UniProtKB-SubCell"/>
</dbReference>
<comment type="similarity">
    <text evidence="8 9">Belongs to the TonB-dependent receptor family.</text>
</comment>
<dbReference type="Gene3D" id="2.40.170.20">
    <property type="entry name" value="TonB-dependent receptor, beta-barrel domain"/>
    <property type="match status" value="1"/>
</dbReference>
<keyword evidence="2 8" id="KW-0813">Transport</keyword>
<dbReference type="EMBL" id="SBLB01000005">
    <property type="protein sequence ID" value="RYC68710.1"/>
    <property type="molecule type" value="Genomic_DNA"/>
</dbReference>
<feature type="transmembrane region" description="Helical" evidence="10">
    <location>
        <begin position="31"/>
        <end position="49"/>
    </location>
</feature>
<dbReference type="InterPro" id="IPR037066">
    <property type="entry name" value="Plug_dom_sf"/>
</dbReference>
<feature type="domain" description="TonB-dependent receptor-like beta-barrel" evidence="11">
    <location>
        <begin position="442"/>
        <end position="986"/>
    </location>
</feature>
<evidence type="ECO:0000313" key="14">
    <source>
        <dbReference type="Proteomes" id="UP000290407"/>
    </source>
</evidence>
<evidence type="ECO:0000313" key="13">
    <source>
        <dbReference type="EMBL" id="RYC68710.1"/>
    </source>
</evidence>
<evidence type="ECO:0000256" key="7">
    <source>
        <dbReference type="ARBA" id="ARBA00023237"/>
    </source>
</evidence>
<evidence type="ECO:0000256" key="4">
    <source>
        <dbReference type="ARBA" id="ARBA00022692"/>
    </source>
</evidence>
<dbReference type="InterPro" id="IPR023997">
    <property type="entry name" value="TonB-dep_OMP_SusC/RagA_CS"/>
</dbReference>